<evidence type="ECO:0000313" key="7">
    <source>
        <dbReference type="RefSeq" id="XP_021292736.1"/>
    </source>
</evidence>
<organism evidence="6 7">
    <name type="scientific">Herrania umbratica</name>
    <dbReference type="NCBI Taxonomy" id="108875"/>
    <lineage>
        <taxon>Eukaryota</taxon>
        <taxon>Viridiplantae</taxon>
        <taxon>Streptophyta</taxon>
        <taxon>Embryophyta</taxon>
        <taxon>Tracheophyta</taxon>
        <taxon>Spermatophyta</taxon>
        <taxon>Magnoliopsida</taxon>
        <taxon>eudicotyledons</taxon>
        <taxon>Gunneridae</taxon>
        <taxon>Pentapetalae</taxon>
        <taxon>rosids</taxon>
        <taxon>malvids</taxon>
        <taxon>Malvales</taxon>
        <taxon>Malvaceae</taxon>
        <taxon>Byttnerioideae</taxon>
        <taxon>Herrania</taxon>
    </lineage>
</organism>
<dbReference type="InterPro" id="IPR044610">
    <property type="entry name" value="GLCAT14A/B/C"/>
</dbReference>
<accession>A0A6J1B0P5</accession>
<dbReference type="GeneID" id="110422987"/>
<dbReference type="Pfam" id="PF02485">
    <property type="entry name" value="Branch"/>
    <property type="match status" value="1"/>
</dbReference>
<keyword evidence="4" id="KW-0472">Membrane</keyword>
<keyword evidence="3" id="KW-0808">Transferase</keyword>
<dbReference type="OrthoDB" id="2019572at2759"/>
<dbReference type="PANTHER" id="PTHR45719:SF14">
    <property type="entry name" value="BETA-GLUCURONOSYLTRANSFERASE GLCAT14A"/>
    <property type="match status" value="1"/>
</dbReference>
<keyword evidence="6" id="KW-1185">Reference proteome</keyword>
<evidence type="ECO:0000256" key="2">
    <source>
        <dbReference type="ARBA" id="ARBA00022676"/>
    </source>
</evidence>
<proteinExistence type="predicted"/>
<evidence type="ECO:0000256" key="4">
    <source>
        <dbReference type="ARBA" id="ARBA00023136"/>
    </source>
</evidence>
<gene>
    <name evidence="7" type="primary">LOC110422987</name>
</gene>
<evidence type="ECO:0000256" key="3">
    <source>
        <dbReference type="ARBA" id="ARBA00022679"/>
    </source>
</evidence>
<dbReference type="InterPro" id="IPR003406">
    <property type="entry name" value="Glyco_trans_14"/>
</dbReference>
<dbReference type="GO" id="GO:0016020">
    <property type="term" value="C:membrane"/>
    <property type="evidence" value="ECO:0007669"/>
    <property type="project" value="UniProtKB-SubCell"/>
</dbReference>
<evidence type="ECO:0000256" key="1">
    <source>
        <dbReference type="ARBA" id="ARBA00004606"/>
    </source>
</evidence>
<comment type="subcellular location">
    <subcellularLocation>
        <location evidence="1">Membrane</location>
        <topology evidence="1">Single-pass type II membrane protein</topology>
    </subcellularLocation>
</comment>
<evidence type="ECO:0000256" key="5">
    <source>
        <dbReference type="ARBA" id="ARBA00023180"/>
    </source>
</evidence>
<dbReference type="PANTHER" id="PTHR45719">
    <property type="entry name" value="GLYCOSYLTRANSFERASE"/>
    <property type="match status" value="1"/>
</dbReference>
<name>A0A6J1B0P5_9ROSI</name>
<keyword evidence="5" id="KW-0325">Glycoprotein</keyword>
<dbReference type="RefSeq" id="XP_021292736.1">
    <property type="nucleotide sequence ID" value="XM_021437061.1"/>
</dbReference>
<sequence length="396" mass="45399">MGAEKKWLFTLFSTTFLSILLLLLYSISAFSSPRPFPSLVQHGLHYPPAFGYYIYGGRGDKDRIFRLLLAVYHPRNRYLLQLGADASDEERYRLALALKSVPAVRSFGNVDVVGKPDRFSYMGSTHIAATLHAAAVLMKLDHGWDWFIALSALDYPLVTQDDLSHVFSSVRRDLNFIDHTSDLGWKEGQRIQPIVVDPGLYLARRTQIFQATEKRQMPDAFKVFTGSQWVVLSRSFLEFCLFGWDNLPRTLLMYFNNVMLAEESYFHSVICNSPEFKNTTVNSDLRYMIWDSPPKMEPHFLNITDYDQMAQSGAAFARQFQKDDPVLDMVDEMILNRGRNRAAPGAWCTGRKSWWVDPCSQWGDVNVLKPGPQAKKFEETITNLLDDWNSQSNQCT</sequence>
<dbReference type="AlphaFoldDB" id="A0A6J1B0P5"/>
<keyword evidence="2" id="KW-0328">Glycosyltransferase</keyword>
<dbReference type="GO" id="GO:0015020">
    <property type="term" value="F:glucuronosyltransferase activity"/>
    <property type="evidence" value="ECO:0007669"/>
    <property type="project" value="InterPro"/>
</dbReference>
<protein>
    <submittedName>
        <fullName evidence="7">Beta-glucuronosyltransferase GlcAT14A</fullName>
    </submittedName>
</protein>
<dbReference type="Proteomes" id="UP000504621">
    <property type="component" value="Unplaced"/>
</dbReference>
<reference evidence="7" key="1">
    <citation type="submission" date="2025-08" db="UniProtKB">
        <authorList>
            <consortium name="RefSeq"/>
        </authorList>
    </citation>
    <scope>IDENTIFICATION</scope>
    <source>
        <tissue evidence="7">Leaf</tissue>
    </source>
</reference>
<evidence type="ECO:0000313" key="6">
    <source>
        <dbReference type="Proteomes" id="UP000504621"/>
    </source>
</evidence>